<evidence type="ECO:0000256" key="5">
    <source>
        <dbReference type="ARBA" id="ARBA00022960"/>
    </source>
</evidence>
<feature type="active site" description="Proton donor/acceptor" evidence="13">
    <location>
        <position position="250"/>
    </location>
</feature>
<evidence type="ECO:0000256" key="7">
    <source>
        <dbReference type="ARBA" id="ARBA00023136"/>
    </source>
</evidence>
<dbReference type="OrthoDB" id="5242354at2"/>
<keyword evidence="4" id="KW-0732">Signal</keyword>
<comment type="pathway">
    <text evidence="1 13">Cell wall biogenesis; peptidoglycan biosynthesis.</text>
</comment>
<dbReference type="EMBL" id="VLNY01000015">
    <property type="protein sequence ID" value="KAA0019418.1"/>
    <property type="molecule type" value="Genomic_DNA"/>
</dbReference>
<keyword evidence="6 13" id="KW-0573">Peptidoglycan synthesis</keyword>
<evidence type="ECO:0000256" key="8">
    <source>
        <dbReference type="ARBA" id="ARBA00023139"/>
    </source>
</evidence>
<dbReference type="Pfam" id="PF03734">
    <property type="entry name" value="YkuD"/>
    <property type="match status" value="1"/>
</dbReference>
<keyword evidence="5 13" id="KW-0133">Cell shape</keyword>
<keyword evidence="2" id="KW-1003">Cell membrane</keyword>
<comment type="caution">
    <text evidence="16">The sequence shown here is derived from an EMBL/GenBank/DDBJ whole genome shotgun (WGS) entry which is preliminary data.</text>
</comment>
<evidence type="ECO:0000256" key="11">
    <source>
        <dbReference type="ARBA" id="ARBA00023316"/>
    </source>
</evidence>
<keyword evidence="9" id="KW-0449">Lipoprotein</keyword>
<dbReference type="PANTHER" id="PTHR30582:SF2">
    <property type="entry name" value="L,D-TRANSPEPTIDASE YCIB-RELATED"/>
    <property type="match status" value="1"/>
</dbReference>
<evidence type="ECO:0000313" key="17">
    <source>
        <dbReference type="Proteomes" id="UP000322244"/>
    </source>
</evidence>
<evidence type="ECO:0000256" key="3">
    <source>
        <dbReference type="ARBA" id="ARBA00022679"/>
    </source>
</evidence>
<dbReference type="UniPathway" id="UPA00219"/>
<keyword evidence="7" id="KW-0472">Membrane</keyword>
<dbReference type="Gene3D" id="2.60.40.3710">
    <property type="match status" value="1"/>
</dbReference>
<evidence type="ECO:0000256" key="2">
    <source>
        <dbReference type="ARBA" id="ARBA00022475"/>
    </source>
</evidence>
<reference evidence="16 17" key="1">
    <citation type="submission" date="2019-07" db="EMBL/GenBank/DDBJ databases">
        <title>Rhodococcus cavernicolus sp. nov., isolated from a cave.</title>
        <authorList>
            <person name="Lee S.D."/>
        </authorList>
    </citation>
    <scope>NUCLEOTIDE SEQUENCE [LARGE SCALE GENOMIC DNA]</scope>
    <source>
        <strain evidence="16 17">C1-24</strain>
    </source>
</reference>
<dbReference type="SUPFAM" id="SSF141523">
    <property type="entry name" value="L,D-transpeptidase catalytic domain-like"/>
    <property type="match status" value="1"/>
</dbReference>
<dbReference type="GO" id="GO:0005576">
    <property type="term" value="C:extracellular region"/>
    <property type="evidence" value="ECO:0007669"/>
    <property type="project" value="TreeGrafter"/>
</dbReference>
<evidence type="ECO:0000256" key="14">
    <source>
        <dbReference type="SAM" id="MobiDB-lite"/>
    </source>
</evidence>
<dbReference type="RefSeq" id="WP_149432514.1">
    <property type="nucleotide sequence ID" value="NZ_VLNY01000015.1"/>
</dbReference>
<dbReference type="Pfam" id="PF17964">
    <property type="entry name" value="Big_10"/>
    <property type="match status" value="1"/>
</dbReference>
<feature type="compositionally biased region" description="Pro residues" evidence="14">
    <location>
        <begin position="68"/>
        <end position="80"/>
    </location>
</feature>
<dbReference type="InterPro" id="IPR005490">
    <property type="entry name" value="LD_TPept_cat_dom"/>
</dbReference>
<dbReference type="InterPro" id="IPR050979">
    <property type="entry name" value="LD-transpeptidase"/>
</dbReference>
<protein>
    <submittedName>
        <fullName evidence="16">L,D-transpeptidase family protein</fullName>
    </submittedName>
</protein>
<organism evidence="16 17">
    <name type="scientific">Antrihabitans cavernicola</name>
    <dbReference type="NCBI Taxonomy" id="2495913"/>
    <lineage>
        <taxon>Bacteria</taxon>
        <taxon>Bacillati</taxon>
        <taxon>Actinomycetota</taxon>
        <taxon>Actinomycetes</taxon>
        <taxon>Mycobacteriales</taxon>
        <taxon>Nocardiaceae</taxon>
        <taxon>Antrihabitans</taxon>
    </lineage>
</organism>
<gene>
    <name evidence="16" type="ORF">FOY51_22480</name>
</gene>
<dbReference type="AlphaFoldDB" id="A0A5A7S918"/>
<feature type="domain" description="L,D-TPase catalytic" evidence="15">
    <location>
        <begin position="167"/>
        <end position="292"/>
    </location>
</feature>
<keyword evidence="8" id="KW-0564">Palmitate</keyword>
<evidence type="ECO:0000256" key="13">
    <source>
        <dbReference type="PROSITE-ProRule" id="PRU01373"/>
    </source>
</evidence>
<dbReference type="InterPro" id="IPR041280">
    <property type="entry name" value="Big_10"/>
</dbReference>
<dbReference type="InterPro" id="IPR006311">
    <property type="entry name" value="TAT_signal"/>
</dbReference>
<accession>A0A5A7S918</accession>
<keyword evidence="17" id="KW-1185">Reference proteome</keyword>
<comment type="pathway">
    <text evidence="12">Glycan biosynthesis.</text>
</comment>
<sequence length="294" mass="31027">MRLKHVRTSDSPRVSRRSARIGLAIVGVAATGLALAGPAQADPIWPGGPDIPGVPSLIPPGAQLPPLPAVPKEILPPAPQAPSLSPANGEVVGGLRAIDIHYSAPVTDRSAAEAAVKINSSSGTPGHFDWIDDSSLKWSPDSYWPRGTTVNVDAQGAHTAFQVSDVFEGLGDASTHKFMVKIGGDTVKTFPAAFGKPGHESPNGTFPVLEKLPHMVMDSSTYGVPVDSPEGYKLDVDWATRITWDGVFVHAAPWSVDQQGHQNVSHGCINLSTENAKWFFDNVRAGDNVTIQGA</sequence>
<name>A0A5A7S918_9NOCA</name>
<dbReference type="GO" id="GO:0071555">
    <property type="term" value="P:cell wall organization"/>
    <property type="evidence" value="ECO:0007669"/>
    <property type="project" value="UniProtKB-UniRule"/>
</dbReference>
<keyword evidence="3" id="KW-0808">Transferase</keyword>
<evidence type="ECO:0000256" key="10">
    <source>
        <dbReference type="ARBA" id="ARBA00023315"/>
    </source>
</evidence>
<evidence type="ECO:0000256" key="1">
    <source>
        <dbReference type="ARBA" id="ARBA00004752"/>
    </source>
</evidence>
<dbReference type="FunFam" id="2.40.440.10:FF:000005">
    <property type="entry name" value="L,D-transpeptidase 2"/>
    <property type="match status" value="1"/>
</dbReference>
<keyword evidence="10" id="KW-0012">Acyltransferase</keyword>
<evidence type="ECO:0000256" key="9">
    <source>
        <dbReference type="ARBA" id="ARBA00023288"/>
    </source>
</evidence>
<keyword evidence="11 13" id="KW-0961">Cell wall biogenesis/degradation</keyword>
<dbReference type="GO" id="GO:0008360">
    <property type="term" value="P:regulation of cell shape"/>
    <property type="evidence" value="ECO:0007669"/>
    <property type="project" value="UniProtKB-UniRule"/>
</dbReference>
<feature type="region of interest" description="Disordered" evidence="14">
    <location>
        <begin position="68"/>
        <end position="87"/>
    </location>
</feature>
<dbReference type="PANTHER" id="PTHR30582">
    <property type="entry name" value="L,D-TRANSPEPTIDASE"/>
    <property type="match status" value="1"/>
</dbReference>
<dbReference type="GO" id="GO:0071972">
    <property type="term" value="F:peptidoglycan L,D-transpeptidase activity"/>
    <property type="evidence" value="ECO:0007669"/>
    <property type="project" value="TreeGrafter"/>
</dbReference>
<evidence type="ECO:0000256" key="4">
    <source>
        <dbReference type="ARBA" id="ARBA00022729"/>
    </source>
</evidence>
<dbReference type="GO" id="GO:0018104">
    <property type="term" value="P:peptidoglycan-protein cross-linking"/>
    <property type="evidence" value="ECO:0007669"/>
    <property type="project" value="TreeGrafter"/>
</dbReference>
<evidence type="ECO:0000259" key="15">
    <source>
        <dbReference type="PROSITE" id="PS52029"/>
    </source>
</evidence>
<dbReference type="InterPro" id="IPR038063">
    <property type="entry name" value="Transpep_catalytic_dom"/>
</dbReference>
<dbReference type="CDD" id="cd16913">
    <property type="entry name" value="YkuD_like"/>
    <property type="match status" value="1"/>
</dbReference>
<proteinExistence type="predicted"/>
<dbReference type="PROSITE" id="PS52029">
    <property type="entry name" value="LD_TPASE"/>
    <property type="match status" value="1"/>
</dbReference>
<evidence type="ECO:0000256" key="6">
    <source>
        <dbReference type="ARBA" id="ARBA00022984"/>
    </source>
</evidence>
<dbReference type="GO" id="GO:0016746">
    <property type="term" value="F:acyltransferase activity"/>
    <property type="evidence" value="ECO:0007669"/>
    <property type="project" value="UniProtKB-KW"/>
</dbReference>
<evidence type="ECO:0000313" key="16">
    <source>
        <dbReference type="EMBL" id="KAA0019418.1"/>
    </source>
</evidence>
<dbReference type="Gene3D" id="2.40.440.10">
    <property type="entry name" value="L,D-transpeptidase catalytic domain-like"/>
    <property type="match status" value="1"/>
</dbReference>
<dbReference type="Proteomes" id="UP000322244">
    <property type="component" value="Unassembled WGS sequence"/>
</dbReference>
<dbReference type="PROSITE" id="PS51318">
    <property type="entry name" value="TAT"/>
    <property type="match status" value="1"/>
</dbReference>
<evidence type="ECO:0000256" key="12">
    <source>
        <dbReference type="ARBA" id="ARBA00060592"/>
    </source>
</evidence>
<feature type="active site" description="Nucleophile" evidence="13">
    <location>
        <position position="268"/>
    </location>
</feature>